<dbReference type="Proteomes" id="UP000735302">
    <property type="component" value="Unassembled WGS sequence"/>
</dbReference>
<feature type="region of interest" description="Disordered" evidence="1">
    <location>
        <begin position="54"/>
        <end position="93"/>
    </location>
</feature>
<dbReference type="AlphaFoldDB" id="A0AAV4CRT5"/>
<dbReference type="EMBL" id="BLXT01006926">
    <property type="protein sequence ID" value="GFO34597.1"/>
    <property type="molecule type" value="Genomic_DNA"/>
</dbReference>
<evidence type="ECO:0000313" key="2">
    <source>
        <dbReference type="EMBL" id="GFO34597.1"/>
    </source>
</evidence>
<accession>A0AAV4CRT5</accession>
<sequence length="105" mass="12014">MTTRGHLIPKGVSNVKHSDTCKNGSVLVIRAASFYRWSQSLECLALCHYDNDDGNDYDHDDDNDDDDDDDDEKDDDDDDENDDDNDNDEKKAYFIEETSKLSMVL</sequence>
<organism evidence="2 3">
    <name type="scientific">Plakobranchus ocellatus</name>
    <dbReference type="NCBI Taxonomy" id="259542"/>
    <lineage>
        <taxon>Eukaryota</taxon>
        <taxon>Metazoa</taxon>
        <taxon>Spiralia</taxon>
        <taxon>Lophotrochozoa</taxon>
        <taxon>Mollusca</taxon>
        <taxon>Gastropoda</taxon>
        <taxon>Heterobranchia</taxon>
        <taxon>Euthyneura</taxon>
        <taxon>Panpulmonata</taxon>
        <taxon>Sacoglossa</taxon>
        <taxon>Placobranchoidea</taxon>
        <taxon>Plakobranchidae</taxon>
        <taxon>Plakobranchus</taxon>
    </lineage>
</organism>
<name>A0AAV4CRT5_9GAST</name>
<evidence type="ECO:0000313" key="3">
    <source>
        <dbReference type="Proteomes" id="UP000735302"/>
    </source>
</evidence>
<keyword evidence="3" id="KW-1185">Reference proteome</keyword>
<reference evidence="2 3" key="1">
    <citation type="journal article" date="2021" name="Elife">
        <title>Chloroplast acquisition without the gene transfer in kleptoplastic sea slugs, Plakobranchus ocellatus.</title>
        <authorList>
            <person name="Maeda T."/>
            <person name="Takahashi S."/>
            <person name="Yoshida T."/>
            <person name="Shimamura S."/>
            <person name="Takaki Y."/>
            <person name="Nagai Y."/>
            <person name="Toyoda A."/>
            <person name="Suzuki Y."/>
            <person name="Arimoto A."/>
            <person name="Ishii H."/>
            <person name="Satoh N."/>
            <person name="Nishiyama T."/>
            <person name="Hasebe M."/>
            <person name="Maruyama T."/>
            <person name="Minagawa J."/>
            <person name="Obokata J."/>
            <person name="Shigenobu S."/>
        </authorList>
    </citation>
    <scope>NUCLEOTIDE SEQUENCE [LARGE SCALE GENOMIC DNA]</scope>
</reference>
<proteinExistence type="predicted"/>
<protein>
    <submittedName>
        <fullName evidence="2">Uncharacterized protein</fullName>
    </submittedName>
</protein>
<comment type="caution">
    <text evidence="2">The sequence shown here is derived from an EMBL/GenBank/DDBJ whole genome shotgun (WGS) entry which is preliminary data.</text>
</comment>
<gene>
    <name evidence="2" type="ORF">PoB_006110200</name>
</gene>
<feature type="compositionally biased region" description="Acidic residues" evidence="1">
    <location>
        <begin position="54"/>
        <end position="87"/>
    </location>
</feature>
<evidence type="ECO:0000256" key="1">
    <source>
        <dbReference type="SAM" id="MobiDB-lite"/>
    </source>
</evidence>